<keyword evidence="7" id="KW-1185">Reference proteome</keyword>
<dbReference type="SUPFAM" id="SSF47874">
    <property type="entry name" value="Annexin"/>
    <property type="match status" value="1"/>
</dbReference>
<dbReference type="GO" id="GO:0005544">
    <property type="term" value="F:calcium-dependent phospholipid binding"/>
    <property type="evidence" value="ECO:0007669"/>
    <property type="project" value="UniProtKB-KW"/>
</dbReference>
<dbReference type="PROSITE" id="PS00223">
    <property type="entry name" value="ANNEXIN_1"/>
    <property type="match status" value="1"/>
</dbReference>
<dbReference type="EMBL" id="SDMP01000015">
    <property type="protein sequence ID" value="RYR08035.1"/>
    <property type="molecule type" value="Genomic_DNA"/>
</dbReference>
<dbReference type="GO" id="GO:0005886">
    <property type="term" value="C:plasma membrane"/>
    <property type="evidence" value="ECO:0007669"/>
    <property type="project" value="TreeGrafter"/>
</dbReference>
<gene>
    <name evidence="6" type="ORF">Ahy_B05g075577</name>
</gene>
<dbReference type="FunFam" id="1.10.220.10:FF:000002">
    <property type="entry name" value="Annexin"/>
    <property type="match status" value="1"/>
</dbReference>
<dbReference type="GO" id="GO:0009651">
    <property type="term" value="P:response to salt stress"/>
    <property type="evidence" value="ECO:0007669"/>
    <property type="project" value="TreeGrafter"/>
</dbReference>
<keyword evidence="2 5" id="KW-0106">Calcium</keyword>
<dbReference type="PANTHER" id="PTHR10502">
    <property type="entry name" value="ANNEXIN"/>
    <property type="match status" value="1"/>
</dbReference>
<dbReference type="Proteomes" id="UP000289738">
    <property type="component" value="Chromosome B05"/>
</dbReference>
<evidence type="ECO:0000256" key="2">
    <source>
        <dbReference type="ARBA" id="ARBA00022837"/>
    </source>
</evidence>
<proteinExistence type="inferred from homology"/>
<dbReference type="InterPro" id="IPR001464">
    <property type="entry name" value="Annexin"/>
</dbReference>
<evidence type="ECO:0000313" key="7">
    <source>
        <dbReference type="Proteomes" id="UP000289738"/>
    </source>
</evidence>
<organism evidence="6 7">
    <name type="scientific">Arachis hypogaea</name>
    <name type="common">Peanut</name>
    <dbReference type="NCBI Taxonomy" id="3818"/>
    <lineage>
        <taxon>Eukaryota</taxon>
        <taxon>Viridiplantae</taxon>
        <taxon>Streptophyta</taxon>
        <taxon>Embryophyta</taxon>
        <taxon>Tracheophyta</taxon>
        <taxon>Spermatophyta</taxon>
        <taxon>Magnoliopsida</taxon>
        <taxon>eudicotyledons</taxon>
        <taxon>Gunneridae</taxon>
        <taxon>Pentapetalae</taxon>
        <taxon>rosids</taxon>
        <taxon>fabids</taxon>
        <taxon>Fabales</taxon>
        <taxon>Fabaceae</taxon>
        <taxon>Papilionoideae</taxon>
        <taxon>50 kb inversion clade</taxon>
        <taxon>dalbergioids sensu lato</taxon>
        <taxon>Dalbergieae</taxon>
        <taxon>Pterocarpus clade</taxon>
        <taxon>Arachis</taxon>
    </lineage>
</organism>
<dbReference type="STRING" id="3818.A0A444Z1I7"/>
<dbReference type="GO" id="GO:0009414">
    <property type="term" value="P:response to water deprivation"/>
    <property type="evidence" value="ECO:0007669"/>
    <property type="project" value="TreeGrafter"/>
</dbReference>
<keyword evidence="1 5" id="KW-0677">Repeat</keyword>
<comment type="domain">
    <text evidence="5">A pair of annexin repeats may form one binding site for calcium and phospholipid.</text>
</comment>
<keyword evidence="3 5" id="KW-0041">Annexin</keyword>
<dbReference type="Pfam" id="PF00191">
    <property type="entry name" value="Annexin"/>
    <property type="match status" value="4"/>
</dbReference>
<evidence type="ECO:0000256" key="5">
    <source>
        <dbReference type="RuleBase" id="RU003540"/>
    </source>
</evidence>
<dbReference type="InterPro" id="IPR037104">
    <property type="entry name" value="Annexin_sf"/>
</dbReference>
<dbReference type="PROSITE" id="PS51897">
    <property type="entry name" value="ANNEXIN_2"/>
    <property type="match status" value="4"/>
</dbReference>
<dbReference type="GO" id="GO:0005509">
    <property type="term" value="F:calcium ion binding"/>
    <property type="evidence" value="ECO:0007669"/>
    <property type="project" value="InterPro"/>
</dbReference>
<dbReference type="PRINTS" id="PR00196">
    <property type="entry name" value="ANNEXIN"/>
</dbReference>
<dbReference type="FunFam" id="1.10.220.10:FF:000001">
    <property type="entry name" value="Annexin"/>
    <property type="match status" value="1"/>
</dbReference>
<protein>
    <recommendedName>
        <fullName evidence="5">Annexin</fullName>
    </recommendedName>
</protein>
<evidence type="ECO:0000256" key="1">
    <source>
        <dbReference type="ARBA" id="ARBA00022737"/>
    </source>
</evidence>
<name>A0A444Z1I7_ARAHY</name>
<dbReference type="GO" id="GO:0009408">
    <property type="term" value="P:response to heat"/>
    <property type="evidence" value="ECO:0007669"/>
    <property type="project" value="TreeGrafter"/>
</dbReference>
<dbReference type="PANTHER" id="PTHR10502:SF191">
    <property type="entry name" value="ANNEXIN"/>
    <property type="match status" value="1"/>
</dbReference>
<dbReference type="InterPro" id="IPR018252">
    <property type="entry name" value="Annexin_repeat_CS"/>
</dbReference>
<reference evidence="6 7" key="1">
    <citation type="submission" date="2019-01" db="EMBL/GenBank/DDBJ databases">
        <title>Sequencing of cultivated peanut Arachis hypogaea provides insights into genome evolution and oil improvement.</title>
        <authorList>
            <person name="Chen X."/>
        </authorList>
    </citation>
    <scope>NUCLEOTIDE SEQUENCE [LARGE SCALE GENOMIC DNA]</scope>
    <source>
        <strain evidence="7">cv. Fuhuasheng</strain>
        <tissue evidence="6">Leaves</tissue>
    </source>
</reference>
<dbReference type="InterPro" id="IPR018502">
    <property type="entry name" value="Annexin_repeat"/>
</dbReference>
<dbReference type="GO" id="GO:0005737">
    <property type="term" value="C:cytoplasm"/>
    <property type="evidence" value="ECO:0007669"/>
    <property type="project" value="TreeGrafter"/>
</dbReference>
<dbReference type="Gene3D" id="1.10.220.10">
    <property type="entry name" value="Annexin"/>
    <property type="match status" value="4"/>
</dbReference>
<evidence type="ECO:0000313" key="6">
    <source>
        <dbReference type="EMBL" id="RYR08035.1"/>
    </source>
</evidence>
<accession>A0A444Z1I7</accession>
<comment type="caution">
    <text evidence="6">The sequence shown here is derived from an EMBL/GenBank/DDBJ whole genome shotgun (WGS) entry which is preliminary data.</text>
</comment>
<evidence type="ECO:0000256" key="4">
    <source>
        <dbReference type="ARBA" id="ARBA00023302"/>
    </source>
</evidence>
<evidence type="ECO:0000256" key="3">
    <source>
        <dbReference type="ARBA" id="ARBA00023216"/>
    </source>
</evidence>
<dbReference type="SMART" id="SM00335">
    <property type="entry name" value="ANX"/>
    <property type="match status" value="4"/>
</dbReference>
<comment type="similarity">
    <text evidence="5">Belongs to the annexin family.</text>
</comment>
<dbReference type="AlphaFoldDB" id="A0A444Z1I7"/>
<sequence>MPKKMATLVVPPIPPCPRDDAMHLHHALKGLKCDTDAVVNLLAHRDATQRANIVQEFRAIYSEELSECLEKELHGKLESAILLWMHDPVVRDAVIIRQCLAVDSSFHGATEIICSRTHSQMQSIKEVYLSKFGASVDHDVEAHTSADHKKILLAYLNNPRDESDEVDMEQAGKDAKALYKAGEKRLGTDEDTFIKIFSERSAPHLVAVNSYYNHVHGHSLKKAVKNETSGHFRHALLTIVQCAENPAKYFAKGCMLLCVQVLYKSMKGLGTDDITLTRIIVTRTEIDMHYIKIEYFKKYHKTLNDAVHSDTLGHYRDFLLQLLGPNV</sequence>
<dbReference type="GO" id="GO:0001786">
    <property type="term" value="F:phosphatidylserine binding"/>
    <property type="evidence" value="ECO:0007669"/>
    <property type="project" value="TreeGrafter"/>
</dbReference>
<keyword evidence="4 5" id="KW-0111">Calcium/phospholipid-binding</keyword>
<dbReference type="GO" id="GO:0009409">
    <property type="term" value="P:response to cold"/>
    <property type="evidence" value="ECO:0007669"/>
    <property type="project" value="TreeGrafter"/>
</dbReference>